<organism evidence="1 2">
    <name type="scientific">Hyalella azteca</name>
    <name type="common">Amphipod</name>
    <dbReference type="NCBI Taxonomy" id="294128"/>
    <lineage>
        <taxon>Eukaryota</taxon>
        <taxon>Metazoa</taxon>
        <taxon>Ecdysozoa</taxon>
        <taxon>Arthropoda</taxon>
        <taxon>Crustacea</taxon>
        <taxon>Multicrustacea</taxon>
        <taxon>Malacostraca</taxon>
        <taxon>Eumalacostraca</taxon>
        <taxon>Peracarida</taxon>
        <taxon>Amphipoda</taxon>
        <taxon>Senticaudata</taxon>
        <taxon>Talitrida</taxon>
        <taxon>Talitroidea</taxon>
        <taxon>Hyalellidae</taxon>
        <taxon>Hyalella</taxon>
    </lineage>
</organism>
<name>A0A979FLV9_HYAAZ</name>
<gene>
    <name evidence="2" type="primary">LOC108667819</name>
</gene>
<dbReference type="GeneID" id="108667819"/>
<dbReference type="Proteomes" id="UP000694843">
    <property type="component" value="Unplaced"/>
</dbReference>
<keyword evidence="1" id="KW-1185">Reference proteome</keyword>
<reference evidence="2" key="1">
    <citation type="submission" date="2025-08" db="UniProtKB">
        <authorList>
            <consortium name="RefSeq"/>
        </authorList>
    </citation>
    <scope>IDENTIFICATION</scope>
    <source>
        <tissue evidence="2">Whole organism</tissue>
    </source>
</reference>
<evidence type="ECO:0000313" key="2">
    <source>
        <dbReference type="RefSeq" id="XP_047738033.1"/>
    </source>
</evidence>
<proteinExistence type="predicted"/>
<evidence type="ECO:0000313" key="1">
    <source>
        <dbReference type="Proteomes" id="UP000694843"/>
    </source>
</evidence>
<dbReference type="KEGG" id="hazt:108667819"/>
<dbReference type="RefSeq" id="XP_047738033.1">
    <property type="nucleotide sequence ID" value="XM_047882077.1"/>
</dbReference>
<dbReference type="AlphaFoldDB" id="A0A979FLV9"/>
<protein>
    <submittedName>
        <fullName evidence="2">Uncharacterized protein LOC108667819</fullName>
    </submittedName>
</protein>
<sequence length="239" mass="25892">MRKGEFEYVFAHNRFIFKESSEFSENSYLYLITSMVHLQILGASTSILIIYMATMIEATVATTVTIREVDTTTDASATTATRTEAAAALLPAATTTEAVPMLDAPAQIEPRLFGLATKATTVLIALSTVTSTKTCVVVVAGGPGPGLCKRKRRYVEIQPTLPTEEKFTGDVELSGSMLDSSRPDEEIAGKSARGFLTFWKASTSTFVLTSNVTSFVQIIPRFIQIFIGLGCRATLCIHN</sequence>
<accession>A0A979FLV9</accession>